<feature type="transmembrane region" description="Helical" evidence="7">
    <location>
        <begin position="79"/>
        <end position="102"/>
    </location>
</feature>
<protein>
    <recommendedName>
        <fullName evidence="8">Sulfatase N-terminal domain-containing protein</fullName>
    </recommendedName>
</protein>
<dbReference type="InterPro" id="IPR000917">
    <property type="entry name" value="Sulfatase_N"/>
</dbReference>
<dbReference type="GO" id="GO:0005886">
    <property type="term" value="C:plasma membrane"/>
    <property type="evidence" value="ECO:0007669"/>
    <property type="project" value="UniProtKB-SubCell"/>
</dbReference>
<evidence type="ECO:0000256" key="6">
    <source>
        <dbReference type="ARBA" id="ARBA00023136"/>
    </source>
</evidence>
<keyword evidence="12" id="KW-1185">Reference proteome</keyword>
<feature type="transmembrane region" description="Helical" evidence="7">
    <location>
        <begin position="20"/>
        <end position="38"/>
    </location>
</feature>
<dbReference type="Proteomes" id="UP000031980">
    <property type="component" value="Unassembled WGS sequence"/>
</dbReference>
<dbReference type="RefSeq" id="WP_041503325.1">
    <property type="nucleotide sequence ID" value="NZ_JPIT01000018.1"/>
</dbReference>
<evidence type="ECO:0000313" key="12">
    <source>
        <dbReference type="Proteomes" id="UP000031980"/>
    </source>
</evidence>
<dbReference type="PANTHER" id="PTHR30443:SF2">
    <property type="entry name" value="PHOSPHOETHANOLAMINE TRANSFERASE EPTC"/>
    <property type="match status" value="1"/>
</dbReference>
<name>A0A0C3RG42_9PORP</name>
<proteinExistence type="predicted"/>
<dbReference type="SUPFAM" id="SSF53649">
    <property type="entry name" value="Alkaline phosphatase-like"/>
    <property type="match status" value="1"/>
</dbReference>
<dbReference type="InterPro" id="IPR017850">
    <property type="entry name" value="Alkaline_phosphatase_core_sf"/>
</dbReference>
<keyword evidence="6 7" id="KW-0472">Membrane</keyword>
<dbReference type="CDD" id="cd16017">
    <property type="entry name" value="LptA"/>
    <property type="match status" value="1"/>
</dbReference>
<sequence length="561" mass="65318">MKRFGFAWKPIGGIFVRNFYFIVVLLLFNFSTGAWMNAEREIGISIYTKWVHGFINAFLVCYLLGAFREFVSSVWLKRVYTGVVIFLSGLLFVCECFTLYYYKSGFVPSIVLPLLATNPEEANEFFQMYGGVKWLAGGSIVLVMACWISTFSLKSISSRSLSRIGKFVALFLLAGILAMIYRQNKTPLFKTMVPIQRLWVSQRMVRDEMKVCNNLMKQVSSNPVITRNEPDIEDIVLILGESLGRKYMGVYDSIYPTTPLLRELKERGEIYLYRDVISPYVSTILCIQSLFSFYHYESVKAWNKYNLLVDVMKKAGYETIWISNQESFGAYGNLPAVIAKRSDVTIFNHTRSSFEHCYGDFDEELLPIIDDQLQKNPNRNFWVIHLMGSHGNYRHRYPEEYARFKADDVTWLEEEEKKEVLASYLNTILYNDHVVYEILERFRERKAVIVYLSDHGEELFERRDFSGHTETDPSRYMVEIPFLIWCSPLYKEMESQKVGQIAASVKRPYMTDDLIHTILDLANIGTTDFDSTRSVVNPAFNIKRKRIVSRIDYDRLKAVRE</sequence>
<comment type="subcellular location">
    <subcellularLocation>
        <location evidence="1">Cell membrane</location>
        <topology evidence="1">Multi-pass membrane protein</topology>
    </subcellularLocation>
</comment>
<keyword evidence="4 7" id="KW-0812">Transmembrane</keyword>
<evidence type="ECO:0000313" key="9">
    <source>
        <dbReference type="EMBL" id="KIO44359.1"/>
    </source>
</evidence>
<keyword evidence="3" id="KW-0808">Transferase</keyword>
<evidence type="ECO:0000256" key="3">
    <source>
        <dbReference type="ARBA" id="ARBA00022679"/>
    </source>
</evidence>
<dbReference type="InterPro" id="IPR040423">
    <property type="entry name" value="PEA_transferase"/>
</dbReference>
<reference evidence="9 12" key="1">
    <citation type="submission" date="2014-07" db="EMBL/GenBank/DDBJ databases">
        <title>Porphyromonadaceae bacterium OUH 308042 = ATCC BAA-2681 = DSM 28342 draft genome.</title>
        <authorList>
            <person name="Sydenham T.V."/>
            <person name="Hasman H."/>
            <person name="Justensen U.S."/>
        </authorList>
    </citation>
    <scope>NUCLEOTIDE SEQUENCE [LARGE SCALE GENOMIC DNA]</scope>
    <source>
        <strain evidence="9 12">OUH 308042</strain>
    </source>
</reference>
<evidence type="ECO:0000313" key="10">
    <source>
        <dbReference type="EMBL" id="KIO45384.1"/>
    </source>
</evidence>
<comment type="caution">
    <text evidence="9">The sequence shown here is derived from an EMBL/GenBank/DDBJ whole genome shotgun (WGS) entry which is preliminary data.</text>
</comment>
<keyword evidence="5 7" id="KW-1133">Transmembrane helix</keyword>
<dbReference type="EMBL" id="JPIT01000018">
    <property type="protein sequence ID" value="KIO45384.1"/>
    <property type="molecule type" value="Genomic_DNA"/>
</dbReference>
<dbReference type="Proteomes" id="UP000031937">
    <property type="component" value="Unassembled WGS sequence"/>
</dbReference>
<feature type="transmembrane region" description="Helical" evidence="7">
    <location>
        <begin position="50"/>
        <end position="67"/>
    </location>
</feature>
<dbReference type="Pfam" id="PF00884">
    <property type="entry name" value="Sulfatase"/>
    <property type="match status" value="1"/>
</dbReference>
<dbReference type="Gene3D" id="3.40.720.10">
    <property type="entry name" value="Alkaline Phosphatase, subunit A"/>
    <property type="match status" value="1"/>
</dbReference>
<evidence type="ECO:0000256" key="5">
    <source>
        <dbReference type="ARBA" id="ARBA00022989"/>
    </source>
</evidence>
<dbReference type="PANTHER" id="PTHR30443">
    <property type="entry name" value="INNER MEMBRANE PROTEIN"/>
    <property type="match status" value="1"/>
</dbReference>
<dbReference type="GO" id="GO:0016776">
    <property type="term" value="F:phosphotransferase activity, phosphate group as acceptor"/>
    <property type="evidence" value="ECO:0007669"/>
    <property type="project" value="TreeGrafter"/>
</dbReference>
<evidence type="ECO:0000259" key="8">
    <source>
        <dbReference type="Pfam" id="PF00884"/>
    </source>
</evidence>
<keyword evidence="2" id="KW-1003">Cell membrane</keyword>
<evidence type="ECO:0000313" key="11">
    <source>
        <dbReference type="Proteomes" id="UP000031937"/>
    </source>
</evidence>
<dbReference type="OrthoDB" id="9786870at2"/>
<evidence type="ECO:0000256" key="2">
    <source>
        <dbReference type="ARBA" id="ARBA00022475"/>
    </source>
</evidence>
<organism evidence="9 12">
    <name type="scientific">Sanguibacteroides justesenii</name>
    <dbReference type="NCBI Taxonomy" id="1547597"/>
    <lineage>
        <taxon>Bacteria</taxon>
        <taxon>Pseudomonadati</taxon>
        <taxon>Bacteroidota</taxon>
        <taxon>Bacteroidia</taxon>
        <taxon>Bacteroidales</taxon>
        <taxon>Porphyromonadaceae</taxon>
        <taxon>Sanguibacteroides</taxon>
    </lineage>
</organism>
<evidence type="ECO:0000256" key="1">
    <source>
        <dbReference type="ARBA" id="ARBA00004651"/>
    </source>
</evidence>
<dbReference type="InterPro" id="IPR058130">
    <property type="entry name" value="PEA_transf_C"/>
</dbReference>
<feature type="transmembrane region" description="Helical" evidence="7">
    <location>
        <begin position="134"/>
        <end position="152"/>
    </location>
</feature>
<evidence type="ECO:0000256" key="4">
    <source>
        <dbReference type="ARBA" id="ARBA00022692"/>
    </source>
</evidence>
<dbReference type="GO" id="GO:0009244">
    <property type="term" value="P:lipopolysaccharide core region biosynthetic process"/>
    <property type="evidence" value="ECO:0007669"/>
    <property type="project" value="TreeGrafter"/>
</dbReference>
<feature type="domain" description="Sulfatase N-terminal" evidence="8">
    <location>
        <begin position="234"/>
        <end position="524"/>
    </location>
</feature>
<gene>
    <name evidence="9" type="ORF">BA92_09140</name>
    <name evidence="10" type="ORF">IE90_08180</name>
</gene>
<accession>A0A0C3RG42</accession>
<dbReference type="EMBL" id="JPIU01000039">
    <property type="protein sequence ID" value="KIO44359.1"/>
    <property type="molecule type" value="Genomic_DNA"/>
</dbReference>
<feature type="transmembrane region" description="Helical" evidence="7">
    <location>
        <begin position="164"/>
        <end position="181"/>
    </location>
</feature>
<reference evidence="10 11" key="2">
    <citation type="submission" date="2014-07" db="EMBL/GenBank/DDBJ databases">
        <title>Porphyromonadaceae bacterium OUH 334697 = ATCC BAA-2682 = DSM 28341 draft genome.</title>
        <authorList>
            <person name="Sydenham T.V."/>
            <person name="Hasman H."/>
            <person name="Justesen U.S."/>
        </authorList>
    </citation>
    <scope>NUCLEOTIDE SEQUENCE [LARGE SCALE GENOMIC DNA]</scope>
    <source>
        <strain evidence="10 11">OUH 334697</strain>
    </source>
</reference>
<evidence type="ECO:0000256" key="7">
    <source>
        <dbReference type="SAM" id="Phobius"/>
    </source>
</evidence>
<dbReference type="AlphaFoldDB" id="A0A0C3RG42"/>